<reference evidence="1 2" key="1">
    <citation type="journal article" date="2014" name="Mol. Biol. Evol.">
        <title>Massive expansion of Ubiquitination-related gene families within the Chlamydiae.</title>
        <authorList>
            <person name="Domman D."/>
            <person name="Collingro A."/>
            <person name="Lagkouvardos I."/>
            <person name="Gehre L."/>
            <person name="Weinmaier T."/>
            <person name="Rattei T."/>
            <person name="Subtil A."/>
            <person name="Horn M."/>
        </authorList>
    </citation>
    <scope>NUCLEOTIDE SEQUENCE [LARGE SCALE GENOMIC DNA]</scope>
    <source>
        <strain evidence="1 2">OEW1</strain>
    </source>
</reference>
<dbReference type="AlphaFoldDB" id="A0A0C1EAF0"/>
<evidence type="ECO:0000313" key="2">
    <source>
        <dbReference type="Proteomes" id="UP000031307"/>
    </source>
</evidence>
<dbReference type="PATRIC" id="fig|83552.4.peg.727"/>
<dbReference type="RefSeq" id="WP_039376585.1">
    <property type="nucleotide sequence ID" value="NZ_JSAM01000043.1"/>
</dbReference>
<dbReference type="EMBL" id="JSAM01000043">
    <property type="protein sequence ID" value="KIA78077.1"/>
    <property type="molecule type" value="Genomic_DNA"/>
</dbReference>
<accession>A0A0C1EAF0</accession>
<organism evidence="1 2">
    <name type="scientific">Parachlamydia acanthamoebae</name>
    <dbReference type="NCBI Taxonomy" id="83552"/>
    <lineage>
        <taxon>Bacteria</taxon>
        <taxon>Pseudomonadati</taxon>
        <taxon>Chlamydiota</taxon>
        <taxon>Chlamydiia</taxon>
        <taxon>Parachlamydiales</taxon>
        <taxon>Parachlamydiaceae</taxon>
        <taxon>Parachlamydia</taxon>
    </lineage>
</organism>
<dbReference type="Proteomes" id="UP000031307">
    <property type="component" value="Unassembled WGS sequence"/>
</dbReference>
<sequence>MSNHISLLSSPPPIEMDDWAKNKIIKTAYLKTNTNEYGLPTEEASLLVYNFAHVIFKNFYSQLYQKHPLPLDKEIVVMTQVLTDGVGDYYHALSTSEAIKKSFPNQQVLMIPVFCSDKQLEGISLPTKFDCCVVKSGESCQKDVIERIKKSLFILEIPWEVDIFHSREISNAKDEMKSEKRYVFVNEYGSRRIGMGLDYYYDGIFIKDMPSNSSLINLKDDILKSCLFERTALSEGDVKKYFYENELFFSYIHTNKKIMRLFLYSATFSQFNQSKNIDICSYLDPLDSEIDYQFLKEQGIAGVEFISKEGNKLVSVKKKLAEQGKFLRLINLFPVPQKDVHALMVNSHMMIGCTGDQSFTEAVSFNKLPFYEMRTFKQMFFMHYRRITQYELDPEEKEFKKYLDQIFKTVNINNYSEEKIKKRAIKIGRLVNTRALFEEAQKMNLIIKKRFSFHDNLKGIIAQQIFRDKFPEFSRFENKIISLIARHKIVNFQEIWDLLNQKAQELLHLE</sequence>
<evidence type="ECO:0000313" key="1">
    <source>
        <dbReference type="EMBL" id="KIA78077.1"/>
    </source>
</evidence>
<gene>
    <name evidence="1" type="ORF">DB43_EY00070</name>
</gene>
<name>A0A0C1EAF0_9BACT</name>
<comment type="caution">
    <text evidence="1">The sequence shown here is derived from an EMBL/GenBank/DDBJ whole genome shotgun (WGS) entry which is preliminary data.</text>
</comment>
<protein>
    <submittedName>
        <fullName evidence="1">Uncharacterized protein</fullName>
    </submittedName>
</protein>
<proteinExistence type="predicted"/>